<dbReference type="EMBL" id="PDEA01000001">
    <property type="protein sequence ID" value="PEH88647.1"/>
    <property type="molecule type" value="Genomic_DNA"/>
</dbReference>
<dbReference type="OrthoDB" id="8685558at2"/>
<gene>
    <name evidence="1" type="ORF">CRM82_08575</name>
</gene>
<protein>
    <submittedName>
        <fullName evidence="1">Uncharacterized protein</fullName>
    </submittedName>
</protein>
<evidence type="ECO:0000313" key="2">
    <source>
        <dbReference type="Proteomes" id="UP000220246"/>
    </source>
</evidence>
<dbReference type="GeneID" id="80800655"/>
<reference evidence="2" key="1">
    <citation type="submission" date="2017-09" db="EMBL/GenBank/DDBJ databases">
        <title>FDA dAtabase for Regulatory Grade micrObial Sequences (FDA-ARGOS): Supporting development and validation of Infectious Disease Dx tests.</title>
        <authorList>
            <person name="Minogue T."/>
            <person name="Wolcott M."/>
            <person name="Wasieloski L."/>
            <person name="Aguilar W."/>
            <person name="Moore D."/>
            <person name="Tallon L."/>
            <person name="Sadzewicz L."/>
            <person name="Ott S."/>
            <person name="Zhao X."/>
            <person name="Nagaraj S."/>
            <person name="Vavikolanu K."/>
            <person name="Aluvathingal J."/>
            <person name="Nadendla S."/>
            <person name="Sichtig H."/>
        </authorList>
    </citation>
    <scope>NUCLEOTIDE SEQUENCE [LARGE SCALE GENOMIC DNA]</scope>
    <source>
        <strain evidence="2">FDAARGOS_394</strain>
    </source>
</reference>
<dbReference type="RefSeq" id="WP_066539237.1">
    <property type="nucleotide sequence ID" value="NZ_DALZQJ010000002.1"/>
</dbReference>
<name>A0A2A7UTP8_COMTR</name>
<sequence>MRTALDYLIFDYSEDEEGSATWDAMATVTADRWPALQAEVLQVLHWAEQQFPRQRGALDEGAAWDFDISLGDSTGRDLRAVVQGQPLALQHAALPATGTVTLTLTLTGRAAFADALLQAFDLE</sequence>
<dbReference type="Proteomes" id="UP000220246">
    <property type="component" value="Unassembled WGS sequence"/>
</dbReference>
<evidence type="ECO:0000313" key="1">
    <source>
        <dbReference type="EMBL" id="PEH88647.1"/>
    </source>
</evidence>
<organism evidence="1 2">
    <name type="scientific">Comamonas terrigena</name>
    <dbReference type="NCBI Taxonomy" id="32013"/>
    <lineage>
        <taxon>Bacteria</taxon>
        <taxon>Pseudomonadati</taxon>
        <taxon>Pseudomonadota</taxon>
        <taxon>Betaproteobacteria</taxon>
        <taxon>Burkholderiales</taxon>
        <taxon>Comamonadaceae</taxon>
        <taxon>Comamonas</taxon>
    </lineage>
</organism>
<proteinExistence type="predicted"/>
<comment type="caution">
    <text evidence="1">The sequence shown here is derived from an EMBL/GenBank/DDBJ whole genome shotgun (WGS) entry which is preliminary data.</text>
</comment>
<dbReference type="AlphaFoldDB" id="A0A2A7UTP8"/>
<accession>A0A2A7UTP8</accession>
<dbReference type="STRING" id="1219032.GCA_001515545_02885"/>
<keyword evidence="2" id="KW-1185">Reference proteome</keyword>